<dbReference type="Proteomes" id="UP000284706">
    <property type="component" value="Unassembled WGS sequence"/>
</dbReference>
<keyword evidence="2" id="KW-1185">Reference proteome</keyword>
<evidence type="ECO:0000313" key="2">
    <source>
        <dbReference type="Proteomes" id="UP000284706"/>
    </source>
</evidence>
<protein>
    <recommendedName>
        <fullName evidence="3">Anaphase-promoting complex subunit 4 WD40 domain-containing protein</fullName>
    </recommendedName>
</protein>
<dbReference type="InterPro" id="IPR036322">
    <property type="entry name" value="WD40_repeat_dom_sf"/>
</dbReference>
<proteinExistence type="predicted"/>
<comment type="caution">
    <text evidence="1">The sequence shown here is derived from an EMBL/GenBank/DDBJ whole genome shotgun (WGS) entry which is preliminary data.</text>
</comment>
<dbReference type="SUPFAM" id="SSF50978">
    <property type="entry name" value="WD40 repeat-like"/>
    <property type="match status" value="1"/>
</dbReference>
<dbReference type="InterPro" id="IPR015943">
    <property type="entry name" value="WD40/YVTN_repeat-like_dom_sf"/>
</dbReference>
<dbReference type="STRING" id="231916.A0A409VXZ4"/>
<name>A0A409VXZ4_9AGAR</name>
<dbReference type="AlphaFoldDB" id="A0A409VXZ4"/>
<accession>A0A409VXZ4</accession>
<gene>
    <name evidence="1" type="ORF">CVT26_011590</name>
</gene>
<evidence type="ECO:0000313" key="1">
    <source>
        <dbReference type="EMBL" id="PPQ71111.1"/>
    </source>
</evidence>
<sequence>MPLQLPRVVNGHSKLRKLADFPTELVKIRCMKLSPNGALLAVGSDDGRLEIRLGFEGGKAWITSSVFLTGARVQALLWHPTLANTVIVGSANGAVHQIQVNVGGVDVVFHGDVADYIHAMAMSPDGEELVIAHGQQLSLIRKPFAHRGNLGLLLAIPIVQWTRYEGATEHSQLVQFIVPRGIYYVNEGLIAVTFFGPGPVGVDNTTSSTFNMSLTRCRVGSSAVSPSGERLAVMNLKDGLDWYSLSHQKYITTTKYTVSKSRPPISLVVDLIFVDEETVAVGHVDGYVSLVSYGHHTTELSAVMTIAKGGSLLMTQHKVY</sequence>
<evidence type="ECO:0008006" key="3">
    <source>
        <dbReference type="Google" id="ProtNLM"/>
    </source>
</evidence>
<reference evidence="1 2" key="1">
    <citation type="journal article" date="2018" name="Evol. Lett.">
        <title>Horizontal gene cluster transfer increased hallucinogenic mushroom diversity.</title>
        <authorList>
            <person name="Reynolds H.T."/>
            <person name="Vijayakumar V."/>
            <person name="Gluck-Thaler E."/>
            <person name="Korotkin H.B."/>
            <person name="Matheny P.B."/>
            <person name="Slot J.C."/>
        </authorList>
    </citation>
    <scope>NUCLEOTIDE SEQUENCE [LARGE SCALE GENOMIC DNA]</scope>
    <source>
        <strain evidence="1 2">SRW20</strain>
    </source>
</reference>
<organism evidence="1 2">
    <name type="scientific">Gymnopilus dilepis</name>
    <dbReference type="NCBI Taxonomy" id="231916"/>
    <lineage>
        <taxon>Eukaryota</taxon>
        <taxon>Fungi</taxon>
        <taxon>Dikarya</taxon>
        <taxon>Basidiomycota</taxon>
        <taxon>Agaricomycotina</taxon>
        <taxon>Agaricomycetes</taxon>
        <taxon>Agaricomycetidae</taxon>
        <taxon>Agaricales</taxon>
        <taxon>Agaricineae</taxon>
        <taxon>Hymenogastraceae</taxon>
        <taxon>Gymnopilus</taxon>
    </lineage>
</organism>
<dbReference type="EMBL" id="NHYE01005515">
    <property type="protein sequence ID" value="PPQ71111.1"/>
    <property type="molecule type" value="Genomic_DNA"/>
</dbReference>
<dbReference type="OrthoDB" id="3238562at2759"/>
<dbReference type="Gene3D" id="2.130.10.10">
    <property type="entry name" value="YVTN repeat-like/Quinoprotein amine dehydrogenase"/>
    <property type="match status" value="1"/>
</dbReference>
<dbReference type="InParanoid" id="A0A409VXZ4"/>